<dbReference type="Proteomes" id="UP000077748">
    <property type="component" value="Chromosome"/>
</dbReference>
<gene>
    <name evidence="3" type="ORF">A9C11_21715</name>
</gene>
<dbReference type="InterPro" id="IPR012674">
    <property type="entry name" value="Calycin"/>
</dbReference>
<evidence type="ECO:0000313" key="4">
    <source>
        <dbReference type="Proteomes" id="UP000077748"/>
    </source>
</evidence>
<reference evidence="3 4" key="1">
    <citation type="submission" date="2016-05" db="EMBL/GenBank/DDBJ databases">
        <title>Genome Sequence of Pseudomonas citronellolis Strain SJTE-3, an Estrogens and Persistent Organic Pollutants degradation strain.</title>
        <authorList>
            <person name="Liang R."/>
        </authorList>
    </citation>
    <scope>NUCLEOTIDE SEQUENCE [LARGE SCALE GENOMIC DNA]</scope>
    <source>
        <strain evidence="3 4">SJTE-3</strain>
    </source>
</reference>
<dbReference type="EMBL" id="CP015878">
    <property type="protein sequence ID" value="ANI16426.1"/>
    <property type="molecule type" value="Genomic_DNA"/>
</dbReference>
<evidence type="ECO:0000259" key="1">
    <source>
        <dbReference type="Pfam" id="PF10703"/>
    </source>
</evidence>
<sequence length="271" mass="30190">MTASSDWITVGALAEGFAPEAFILPRLADLAGQRLELHFANGWRIEHRFDAETTRWRAADGHSAGEAAYRATSVRPGIVLVDFIKREDGQAWSVSLVLDRHSQSFTAVLGQLPGAAETGEGLYARALAGKELTGVQVQILHGSLDRPWQEGACPHAPSSELVGLRNRYRYSPTEVYEHIYLNDGFYTWQCLAGVEAGLCDTDRCHYYKVAEQLYLFVWREKIVPTLGLVMIDLQQHRSDGKIFGYAGSGFDELSNFPVASYCDELNRTVYP</sequence>
<organism evidence="3 4">
    <name type="scientific">Pseudomonas citronellolis</name>
    <dbReference type="NCBI Taxonomy" id="53408"/>
    <lineage>
        <taxon>Bacteria</taxon>
        <taxon>Pseudomonadati</taxon>
        <taxon>Pseudomonadota</taxon>
        <taxon>Gammaproteobacteria</taxon>
        <taxon>Pseudomonadales</taxon>
        <taxon>Pseudomonadaceae</taxon>
        <taxon>Pseudomonas</taxon>
    </lineage>
</organism>
<name>A0A1A9KF23_9PSED</name>
<dbReference type="Pfam" id="PF10703">
    <property type="entry name" value="MoaF"/>
    <property type="match status" value="1"/>
</dbReference>
<dbReference type="InterPro" id="IPR024724">
    <property type="entry name" value="MoaF_N"/>
</dbReference>
<protein>
    <submittedName>
        <fullName evidence="3">Molybdenum cofactor biosynthesis protein F</fullName>
    </submittedName>
</protein>
<accession>A0A1A9KF23</accession>
<feature type="domain" description="MoaF C-terminal" evidence="2">
    <location>
        <begin position="155"/>
        <end position="268"/>
    </location>
</feature>
<dbReference type="Gene3D" id="2.40.128.20">
    <property type="match status" value="2"/>
</dbReference>
<dbReference type="InterPro" id="IPR035348">
    <property type="entry name" value="MoaF_C"/>
</dbReference>
<evidence type="ECO:0000313" key="3">
    <source>
        <dbReference type="EMBL" id="ANI16426.1"/>
    </source>
</evidence>
<evidence type="ECO:0000259" key="2">
    <source>
        <dbReference type="Pfam" id="PF17409"/>
    </source>
</evidence>
<dbReference type="RefSeq" id="WP_064583829.1">
    <property type="nucleotide sequence ID" value="NZ_CP015878.1"/>
</dbReference>
<dbReference type="Pfam" id="PF17409">
    <property type="entry name" value="MoaF_C"/>
    <property type="match status" value="1"/>
</dbReference>
<dbReference type="AlphaFoldDB" id="A0A1A9KF23"/>
<feature type="domain" description="Molybdenum cofactor biosynthesis protein F N-terminal" evidence="1">
    <location>
        <begin position="5"/>
        <end position="113"/>
    </location>
</feature>
<proteinExistence type="predicted"/>